<dbReference type="EMBL" id="FPCH01000002">
    <property type="protein sequence ID" value="SFV34723.1"/>
    <property type="molecule type" value="Genomic_DNA"/>
</dbReference>
<dbReference type="NCBIfam" id="NF004347">
    <property type="entry name" value="PRK05728.1-4"/>
    <property type="match status" value="1"/>
</dbReference>
<dbReference type="GO" id="GO:0032298">
    <property type="term" value="P:positive regulation of DNA-templated DNA replication initiation"/>
    <property type="evidence" value="ECO:0007669"/>
    <property type="project" value="TreeGrafter"/>
</dbReference>
<dbReference type="Pfam" id="PF04364">
    <property type="entry name" value="DNA_pol3_chi"/>
    <property type="match status" value="1"/>
</dbReference>
<reference evidence="2" key="1">
    <citation type="submission" date="2016-10" db="EMBL/GenBank/DDBJ databases">
        <authorList>
            <person name="Varghese N."/>
            <person name="Submissions S."/>
        </authorList>
    </citation>
    <scope>NUCLEOTIDE SEQUENCE [LARGE SCALE GENOMIC DNA]</scope>
    <source>
        <strain evidence="2">DSM 1565</strain>
    </source>
</reference>
<proteinExistence type="predicted"/>
<dbReference type="InterPro" id="IPR007459">
    <property type="entry name" value="DNA_pol3_chi"/>
</dbReference>
<accession>A0A1I7NJ97</accession>
<organism evidence="1 2">
    <name type="scientific">Hyphomicrobium facile</name>
    <dbReference type="NCBI Taxonomy" id="51670"/>
    <lineage>
        <taxon>Bacteria</taxon>
        <taxon>Pseudomonadati</taxon>
        <taxon>Pseudomonadota</taxon>
        <taxon>Alphaproteobacteria</taxon>
        <taxon>Hyphomicrobiales</taxon>
        <taxon>Hyphomicrobiaceae</taxon>
        <taxon>Hyphomicrobium</taxon>
    </lineage>
</organism>
<dbReference type="STRING" id="51670.SAMN04488557_2408"/>
<dbReference type="OrthoDB" id="9795973at2"/>
<dbReference type="AlphaFoldDB" id="A0A1I7NJ97"/>
<dbReference type="PANTHER" id="PTHR38767:SF1">
    <property type="entry name" value="DNA POLYMERASE III SUBUNIT CHI"/>
    <property type="match status" value="1"/>
</dbReference>
<dbReference type="GO" id="GO:0003887">
    <property type="term" value="F:DNA-directed DNA polymerase activity"/>
    <property type="evidence" value="ECO:0007669"/>
    <property type="project" value="InterPro"/>
</dbReference>
<sequence length="148" mass="16644">MDVFFYHLEQQTLERVLPSLLDKTLARGWRAVVQVGNEERLEALDQALWTYADDSFLPHGTARIGHASEQPVYLTLTDETPNGAGVRFLVDGAEAREFKGAERFVYVFDGHDPDAVAIARAQWKAAKAAGCTVTYWQQSETGRWEQKA</sequence>
<keyword evidence="2" id="KW-1185">Reference proteome</keyword>
<dbReference type="GO" id="GO:0006260">
    <property type="term" value="P:DNA replication"/>
    <property type="evidence" value="ECO:0007669"/>
    <property type="project" value="InterPro"/>
</dbReference>
<gene>
    <name evidence="1" type="ORF">SAMN04488557_2408</name>
</gene>
<dbReference type="PANTHER" id="PTHR38767">
    <property type="entry name" value="DNA POLYMERASE III SUBUNIT CHI"/>
    <property type="match status" value="1"/>
</dbReference>
<protein>
    <submittedName>
        <fullName evidence="1">DNA polymerase III, chi subunit</fullName>
    </submittedName>
</protein>
<name>A0A1I7NJ97_9HYPH</name>
<evidence type="ECO:0000313" key="1">
    <source>
        <dbReference type="EMBL" id="SFV34723.1"/>
    </source>
</evidence>
<evidence type="ECO:0000313" key="2">
    <source>
        <dbReference type="Proteomes" id="UP000199423"/>
    </source>
</evidence>
<dbReference type="SUPFAM" id="SSF102400">
    <property type="entry name" value="DNA polymerase III chi subunit"/>
    <property type="match status" value="1"/>
</dbReference>
<dbReference type="InterPro" id="IPR036768">
    <property type="entry name" value="PolIII_chi_sf"/>
</dbReference>
<dbReference type="Gene3D" id="3.40.50.10110">
    <property type="entry name" value="DNA polymerase III subunit chi"/>
    <property type="match status" value="1"/>
</dbReference>
<dbReference type="Proteomes" id="UP000199423">
    <property type="component" value="Unassembled WGS sequence"/>
</dbReference>
<dbReference type="GO" id="GO:0003677">
    <property type="term" value="F:DNA binding"/>
    <property type="evidence" value="ECO:0007669"/>
    <property type="project" value="InterPro"/>
</dbReference>
<dbReference type="RefSeq" id="WP_092867894.1">
    <property type="nucleotide sequence ID" value="NZ_FPCH01000002.1"/>
</dbReference>